<reference evidence="8 9" key="1">
    <citation type="journal article" date="2024" name="Plant Biotechnol. J.">
        <title>Dendrobium thyrsiflorum genome and its molecular insights into genes involved in important horticultural traits.</title>
        <authorList>
            <person name="Chen B."/>
            <person name="Wang J.Y."/>
            <person name="Zheng P.J."/>
            <person name="Li K.L."/>
            <person name="Liang Y.M."/>
            <person name="Chen X.F."/>
            <person name="Zhang C."/>
            <person name="Zhao X."/>
            <person name="He X."/>
            <person name="Zhang G.Q."/>
            <person name="Liu Z.J."/>
            <person name="Xu Q."/>
        </authorList>
    </citation>
    <scope>NUCLEOTIDE SEQUENCE [LARGE SCALE GENOMIC DNA]</scope>
    <source>
        <strain evidence="8">GZMU011</strain>
    </source>
</reference>
<dbReference type="SMART" id="SM01019">
    <property type="entry name" value="B3"/>
    <property type="match status" value="1"/>
</dbReference>
<keyword evidence="2" id="KW-0805">Transcription regulation</keyword>
<dbReference type="GO" id="GO:0005634">
    <property type="term" value="C:nucleus"/>
    <property type="evidence" value="ECO:0007669"/>
    <property type="project" value="UniProtKB-SubCell"/>
</dbReference>
<protein>
    <recommendedName>
        <fullName evidence="7">TF-B3 domain-containing protein</fullName>
    </recommendedName>
</protein>
<sequence>MAEIFKLKLPLINSESEGQSPPQRMRDKRRNMEASIHSYEDIRRKRIEKNLKQLEDLGIARISKSLLEVAKSESKQLKIHTCFKAKKLLEISELRRSSRIQKEVPSYCDDVVDSGKRRLHCRRSCKSEPIGREYTGRIASYEEKVVALKKAEMLLTEVSSNHPSFVKSMVRSHVSSCFWLGLPTKFCRDHLPLCETKMILEDEEGEEHEAIYIARRTGLSGGWKSFAVDHKLEDGDALVFKLIELSRFKIHIVKAIVGSTEAKDEKALIEDPCASTESIKTADSSCESKSSLIAIQVSENKSEDLSRNARKRKQSKPRPSN</sequence>
<dbReference type="SUPFAM" id="SSF101936">
    <property type="entry name" value="DNA-binding pseudobarrel domain"/>
    <property type="match status" value="1"/>
</dbReference>
<dbReference type="PANTHER" id="PTHR31391:SF3">
    <property type="entry name" value="B3 DOMAIN-CONTAINING PROTEIN OS05G0481400"/>
    <property type="match status" value="1"/>
</dbReference>
<evidence type="ECO:0000313" key="9">
    <source>
        <dbReference type="Proteomes" id="UP001552299"/>
    </source>
</evidence>
<dbReference type="PANTHER" id="PTHR31391">
    <property type="entry name" value="B3 DOMAIN-CONTAINING PROTEIN OS11G0197600-RELATED"/>
    <property type="match status" value="1"/>
</dbReference>
<dbReference type="InterPro" id="IPR003340">
    <property type="entry name" value="B3_DNA-bd"/>
</dbReference>
<feature type="region of interest" description="Disordered" evidence="6">
    <location>
        <begin position="297"/>
        <end position="321"/>
    </location>
</feature>
<keyword evidence="5" id="KW-0539">Nucleus</keyword>
<keyword evidence="9" id="KW-1185">Reference proteome</keyword>
<name>A0ABD0VCZ7_DENTH</name>
<dbReference type="Proteomes" id="UP001552299">
    <property type="component" value="Unassembled WGS sequence"/>
</dbReference>
<evidence type="ECO:0000256" key="5">
    <source>
        <dbReference type="ARBA" id="ARBA00023242"/>
    </source>
</evidence>
<evidence type="ECO:0000256" key="4">
    <source>
        <dbReference type="ARBA" id="ARBA00023163"/>
    </source>
</evidence>
<dbReference type="Pfam" id="PF02362">
    <property type="entry name" value="B3"/>
    <property type="match status" value="1"/>
</dbReference>
<comment type="caution">
    <text evidence="8">The sequence shown here is derived from an EMBL/GenBank/DDBJ whole genome shotgun (WGS) entry which is preliminary data.</text>
</comment>
<keyword evidence="3" id="KW-0238">DNA-binding</keyword>
<feature type="compositionally biased region" description="Basic residues" evidence="6">
    <location>
        <begin position="308"/>
        <end position="321"/>
    </location>
</feature>
<evidence type="ECO:0000256" key="2">
    <source>
        <dbReference type="ARBA" id="ARBA00023015"/>
    </source>
</evidence>
<dbReference type="CDD" id="cd10017">
    <property type="entry name" value="B3_DNA"/>
    <property type="match status" value="1"/>
</dbReference>
<keyword evidence="4" id="KW-0804">Transcription</keyword>
<gene>
    <name evidence="8" type="ORF">M5K25_006556</name>
</gene>
<organism evidence="8 9">
    <name type="scientific">Dendrobium thyrsiflorum</name>
    <name type="common">Pinecone-like raceme dendrobium</name>
    <name type="synonym">Orchid</name>
    <dbReference type="NCBI Taxonomy" id="117978"/>
    <lineage>
        <taxon>Eukaryota</taxon>
        <taxon>Viridiplantae</taxon>
        <taxon>Streptophyta</taxon>
        <taxon>Embryophyta</taxon>
        <taxon>Tracheophyta</taxon>
        <taxon>Spermatophyta</taxon>
        <taxon>Magnoliopsida</taxon>
        <taxon>Liliopsida</taxon>
        <taxon>Asparagales</taxon>
        <taxon>Orchidaceae</taxon>
        <taxon>Epidendroideae</taxon>
        <taxon>Malaxideae</taxon>
        <taxon>Dendrobiinae</taxon>
        <taxon>Dendrobium</taxon>
    </lineage>
</organism>
<dbReference type="Gene3D" id="2.40.330.10">
    <property type="entry name" value="DNA-binding pseudobarrel domain"/>
    <property type="match status" value="1"/>
</dbReference>
<evidence type="ECO:0000256" key="3">
    <source>
        <dbReference type="ARBA" id="ARBA00023125"/>
    </source>
</evidence>
<feature type="domain" description="TF-B3" evidence="7">
    <location>
        <begin position="165"/>
        <end position="256"/>
    </location>
</feature>
<dbReference type="EMBL" id="JANQDX010000006">
    <property type="protein sequence ID" value="KAL0922565.1"/>
    <property type="molecule type" value="Genomic_DNA"/>
</dbReference>
<evidence type="ECO:0000259" key="7">
    <source>
        <dbReference type="PROSITE" id="PS50863"/>
    </source>
</evidence>
<dbReference type="AlphaFoldDB" id="A0ABD0VCZ7"/>
<evidence type="ECO:0000313" key="8">
    <source>
        <dbReference type="EMBL" id="KAL0922565.1"/>
    </source>
</evidence>
<accession>A0ABD0VCZ7</accession>
<evidence type="ECO:0000256" key="1">
    <source>
        <dbReference type="ARBA" id="ARBA00004123"/>
    </source>
</evidence>
<dbReference type="InterPro" id="IPR015300">
    <property type="entry name" value="DNA-bd_pseudobarrel_sf"/>
</dbReference>
<evidence type="ECO:0000256" key="6">
    <source>
        <dbReference type="SAM" id="MobiDB-lite"/>
    </source>
</evidence>
<proteinExistence type="predicted"/>
<dbReference type="GO" id="GO:0003677">
    <property type="term" value="F:DNA binding"/>
    <property type="evidence" value="ECO:0007669"/>
    <property type="project" value="UniProtKB-KW"/>
</dbReference>
<dbReference type="PROSITE" id="PS50863">
    <property type="entry name" value="B3"/>
    <property type="match status" value="1"/>
</dbReference>
<comment type="subcellular location">
    <subcellularLocation>
        <location evidence="1">Nucleus</location>
    </subcellularLocation>
</comment>
<dbReference type="InterPro" id="IPR044837">
    <property type="entry name" value="REM16-like"/>
</dbReference>